<dbReference type="FunFam" id="3.40.50.980:FF:000001">
    <property type="entry name" value="Non-ribosomal peptide synthetase"/>
    <property type="match status" value="2"/>
</dbReference>
<dbReference type="InterPro" id="IPR010071">
    <property type="entry name" value="AA_adenyl_dom"/>
</dbReference>
<dbReference type="InterPro" id="IPR020806">
    <property type="entry name" value="PKS_PP-bd"/>
</dbReference>
<dbReference type="FunFam" id="3.40.50.12780:FF:000012">
    <property type="entry name" value="Non-ribosomal peptide synthetase"/>
    <property type="match status" value="2"/>
</dbReference>
<dbReference type="PANTHER" id="PTHR45527:SF1">
    <property type="entry name" value="FATTY ACID SYNTHASE"/>
    <property type="match status" value="1"/>
</dbReference>
<dbReference type="Gene3D" id="3.30.559.30">
    <property type="entry name" value="Nonribosomal peptide synthetase, condensation domain"/>
    <property type="match status" value="1"/>
</dbReference>
<dbReference type="EMBL" id="LWGR01000016">
    <property type="protein sequence ID" value="KZM69928.1"/>
    <property type="molecule type" value="Genomic_DNA"/>
</dbReference>
<dbReference type="GO" id="GO:0009366">
    <property type="term" value="C:enterobactin synthetase complex"/>
    <property type="evidence" value="ECO:0007669"/>
    <property type="project" value="TreeGrafter"/>
</dbReference>
<dbReference type="Pfam" id="PF00668">
    <property type="entry name" value="Condensation"/>
    <property type="match status" value="1"/>
</dbReference>
<dbReference type="Gene3D" id="2.30.38.10">
    <property type="entry name" value="Luciferase, Domain 3"/>
    <property type="match status" value="2"/>
</dbReference>
<dbReference type="InterPro" id="IPR009081">
    <property type="entry name" value="PP-bd_ACP"/>
</dbReference>
<dbReference type="GO" id="GO:0031177">
    <property type="term" value="F:phosphopantetheine binding"/>
    <property type="evidence" value="ECO:0007669"/>
    <property type="project" value="InterPro"/>
</dbReference>
<dbReference type="Gene3D" id="3.30.559.10">
    <property type="entry name" value="Chloramphenicol acetyltransferase-like domain"/>
    <property type="match status" value="1"/>
</dbReference>
<dbReference type="SUPFAM" id="SSF52777">
    <property type="entry name" value="CoA-dependent acyltransferases"/>
    <property type="match status" value="2"/>
</dbReference>
<keyword evidence="6" id="KW-1185">Reference proteome</keyword>
<feature type="domain" description="Carrier" evidence="4">
    <location>
        <begin position="505"/>
        <end position="580"/>
    </location>
</feature>
<dbReference type="GO" id="GO:0009239">
    <property type="term" value="P:enterobactin biosynthetic process"/>
    <property type="evidence" value="ECO:0007669"/>
    <property type="project" value="TreeGrafter"/>
</dbReference>
<dbReference type="SMART" id="SM00823">
    <property type="entry name" value="PKS_PP"/>
    <property type="match status" value="1"/>
</dbReference>
<dbReference type="PROSITE" id="PS50075">
    <property type="entry name" value="CARRIER"/>
    <property type="match status" value="2"/>
</dbReference>
<accession>A0A161X9Z8</accession>
<dbReference type="InterPro" id="IPR025110">
    <property type="entry name" value="AMP-bd_C"/>
</dbReference>
<dbReference type="NCBIfam" id="NF003417">
    <property type="entry name" value="PRK04813.1"/>
    <property type="match status" value="2"/>
</dbReference>
<dbReference type="Gene3D" id="3.30.300.30">
    <property type="match status" value="2"/>
</dbReference>
<dbReference type="PANTHER" id="PTHR45527">
    <property type="entry name" value="NONRIBOSOMAL PEPTIDE SYNTHETASE"/>
    <property type="match status" value="1"/>
</dbReference>
<comment type="cofactor">
    <cofactor evidence="1">
        <name>pantetheine 4'-phosphate</name>
        <dbReference type="ChEBI" id="CHEBI:47942"/>
    </cofactor>
</comment>
<dbReference type="STRING" id="455432.AWN90_04800"/>
<comment type="caution">
    <text evidence="5">The sequence shown here is derived from an EMBL/GenBank/DDBJ whole genome shotgun (WGS) entry which is preliminary data.</text>
</comment>
<dbReference type="Gene3D" id="1.10.1200.10">
    <property type="entry name" value="ACP-like"/>
    <property type="match status" value="2"/>
</dbReference>
<dbReference type="GO" id="GO:0008610">
    <property type="term" value="P:lipid biosynthetic process"/>
    <property type="evidence" value="ECO:0007669"/>
    <property type="project" value="UniProtKB-ARBA"/>
</dbReference>
<feature type="domain" description="Carrier" evidence="4">
    <location>
        <begin position="1548"/>
        <end position="1623"/>
    </location>
</feature>
<dbReference type="Pfam" id="PF13193">
    <property type="entry name" value="AMP-binding_C"/>
    <property type="match status" value="2"/>
</dbReference>
<organism evidence="5 6">
    <name type="scientific">Nocardia terpenica</name>
    <dbReference type="NCBI Taxonomy" id="455432"/>
    <lineage>
        <taxon>Bacteria</taxon>
        <taxon>Bacillati</taxon>
        <taxon>Actinomycetota</taxon>
        <taxon>Actinomycetes</taxon>
        <taxon>Mycobacteriales</taxon>
        <taxon>Nocardiaceae</taxon>
        <taxon>Nocardia</taxon>
    </lineage>
</organism>
<dbReference type="PROSITE" id="PS00455">
    <property type="entry name" value="AMP_BINDING"/>
    <property type="match status" value="1"/>
</dbReference>
<evidence type="ECO:0000256" key="2">
    <source>
        <dbReference type="ARBA" id="ARBA00022450"/>
    </source>
</evidence>
<dbReference type="Proteomes" id="UP000076512">
    <property type="component" value="Unassembled WGS sequence"/>
</dbReference>
<evidence type="ECO:0000256" key="1">
    <source>
        <dbReference type="ARBA" id="ARBA00001957"/>
    </source>
</evidence>
<dbReference type="Pfam" id="PF00550">
    <property type="entry name" value="PP-binding"/>
    <property type="match status" value="2"/>
</dbReference>
<dbReference type="FunFam" id="2.30.38.10:FF:000001">
    <property type="entry name" value="Non-ribosomal peptide synthetase PvdI"/>
    <property type="match status" value="2"/>
</dbReference>
<dbReference type="OrthoDB" id="4510129at2"/>
<evidence type="ECO:0000259" key="4">
    <source>
        <dbReference type="PROSITE" id="PS50075"/>
    </source>
</evidence>
<dbReference type="CDD" id="cd05930">
    <property type="entry name" value="A_NRPS"/>
    <property type="match status" value="2"/>
</dbReference>
<dbReference type="InterPro" id="IPR023213">
    <property type="entry name" value="CAT-like_dom_sf"/>
</dbReference>
<dbReference type="CDD" id="cd19531">
    <property type="entry name" value="LCL_NRPS-like"/>
    <property type="match status" value="1"/>
</dbReference>
<dbReference type="InterPro" id="IPR036736">
    <property type="entry name" value="ACP-like_sf"/>
</dbReference>
<dbReference type="InterPro" id="IPR001242">
    <property type="entry name" value="Condensation_dom"/>
</dbReference>
<protein>
    <recommendedName>
        <fullName evidence="4">Carrier domain-containing protein</fullName>
    </recommendedName>
</protein>
<dbReference type="UniPathway" id="UPA00011"/>
<name>A0A161X9Z8_9NOCA</name>
<sequence>MLPGLIDEQARLTPDAVAVEAGDERLTYRELIARADQLANFLHARGIGPDDLVGVCVERGPDLVIALLGVWRAGAGYVPLDPAHPADRLDFIQRDTGVALTLTQSRLARLAHNAVSVDDASTGIAEFPAVRALRHQDASSAAYAIYTSGSTGQPKGVLIDHEGIANRVLWTVRRHGLRATDRVLQKTPLSFDAAGWEIFAPLVSGGTVVLAPPGAERDPAALVRAVLDSGATVLQGVPSVLSLLATEPDWQRCTSLRLIFSAGEPLHAELAHRLLDPLGPGAELWNTFGPTECSIDITAHRFDPAQTTGQVPIGRPLDGMRVLLLDAEGELAPIGVPGELYAGGPGVARGYLGRSALTAERFVPDPYGPDGARLYRTGDRARWRPDGILEFLGRLDDQVKVRGVRIEPGEVESVLTGHPEIRQAAVVASADRSGVRQLVAYIVATREISVGELRASLRTRLPDYLVPSVFVPLAEFPRTGSGKLDRAALPDPWSAEHRIHPDYVAPRTAEERVVAGLWSELLGVDRIGVHDDFYQRGGYSLLLNRLAGQLHDASGRHVALTDLLATTTVAGQAELIAAGGDETSPVRPVDRRGPLPLSFGQQRLWFLDRMDPASAEYVVPLLLRVPADTETGLIERALAVLAGRHEVLRTRYPVLDGQPRQIIDPDPVVELAERQLATRDAVGRLFAEECARGFDLGAGPVWRALLVRTPGPEHLLILTTHHIACDGWSSALLEREFGVVCVALRDGRRPELAPVPVQYADYAVWQRDRLSGDLLNRQLAHWCSVLDGIAPLDLPTDRPRPAIRDARGGVVAFTVPADLGRAVTDLGRAGGATPYMTLLTAFATLLARYTGRRDIPVGAPVAGRLRPEVEGVVGLFLNTLVIRCDLTGDPGFRAALERVRRTALDAFAHQELPFERLVEAMQPERDLSRTPLYQVMFDLHDEGFTAPVADGSEIEVLQQGWRTAKTDLMLVMHRDPDGSLSGLLEYATALFDRETVERMARHLLTLLESIAARPDTPVSTVELLTADERRRALVEWNDTAVASRSPSVPELFRAQARATPDAVAVVDGSGANRLTYAELNARADRYARRLRALGVGPESVVGVLVDRTPDLLACLIGVWRAGAAYLPLNPELPAERLGYMLGDARAAAVITHASLRESLAGASAATVLLTSDEDIETDSGTAEFVPSGGDLAYLIYTSGSTGRPKGVEVEHRSLANLLLALRGDLGAAPGDVWLAVTSLSFDISGLELFLPLISGGRVVLAGAEQARDGRALLELADTHGVSHVQATPSGWKLLLQAGFDRPQTVALVGGEALSVDLARQVRARVRSLTNVYGPTETTIWSTAWEVPPAPDRVVIGRPLRNTTVYVLDEGLAPVPVGVPGQLHIGGGGLARGYHGLPERTAAQFIPDPFSPTPGARLYRTGDLVRQRPDGTVEYLDRIDDQVKIRGHRIEPGEIALVLRAHPALRDALVVAAPVGTERQLVAYCVPADPARPPSRADLAAHCRTRLPDYMIPAAFVALDEFPLNPSGKVDRKALPPVEFGDSPAEHVALRGPVQEHLAQVWGELLGIRVDSARCNFFHTGGTSLLAARLVTEIQESFALDLPLRAVFERPTLAELADLVETEIRAEIALLDDAEIAAYTNQIKEQTPS</sequence>
<dbReference type="GO" id="GO:0005829">
    <property type="term" value="C:cytosol"/>
    <property type="evidence" value="ECO:0007669"/>
    <property type="project" value="TreeGrafter"/>
</dbReference>
<keyword evidence="2" id="KW-0596">Phosphopantetheine</keyword>
<dbReference type="InterPro" id="IPR000873">
    <property type="entry name" value="AMP-dep_synth/lig_dom"/>
</dbReference>
<dbReference type="InterPro" id="IPR020845">
    <property type="entry name" value="AMP-binding_CS"/>
</dbReference>
<dbReference type="InterPro" id="IPR045851">
    <property type="entry name" value="AMP-bd_C_sf"/>
</dbReference>
<dbReference type="FunFam" id="3.30.300.30:FF:000010">
    <property type="entry name" value="Enterobactin synthetase component F"/>
    <property type="match status" value="1"/>
</dbReference>
<gene>
    <name evidence="5" type="ORF">AWN90_04800</name>
</gene>
<evidence type="ECO:0000313" key="6">
    <source>
        <dbReference type="Proteomes" id="UP000076512"/>
    </source>
</evidence>
<evidence type="ECO:0000313" key="5">
    <source>
        <dbReference type="EMBL" id="KZM69928.1"/>
    </source>
</evidence>
<evidence type="ECO:0000256" key="3">
    <source>
        <dbReference type="ARBA" id="ARBA00022553"/>
    </source>
</evidence>
<reference evidence="5 6" key="1">
    <citation type="submission" date="2016-04" db="EMBL/GenBank/DDBJ databases">
        <authorList>
            <person name="Evans L.H."/>
            <person name="Alamgir A."/>
            <person name="Owens N."/>
            <person name="Weber N.D."/>
            <person name="Virtaneva K."/>
            <person name="Barbian K."/>
            <person name="Babar A."/>
            <person name="Rosenke K."/>
        </authorList>
    </citation>
    <scope>NUCLEOTIDE SEQUENCE [LARGE SCALE GENOMIC DNA]</scope>
    <source>
        <strain evidence="5 6">IFM 0406</strain>
    </source>
</reference>
<dbReference type="SUPFAM" id="SSF56801">
    <property type="entry name" value="Acetyl-CoA synthetase-like"/>
    <property type="match status" value="2"/>
</dbReference>
<dbReference type="GO" id="GO:0043041">
    <property type="term" value="P:amino acid activation for nonribosomal peptide biosynthetic process"/>
    <property type="evidence" value="ECO:0007669"/>
    <property type="project" value="TreeGrafter"/>
</dbReference>
<dbReference type="GO" id="GO:0047527">
    <property type="term" value="F:2,3-dihydroxybenzoate-serine ligase activity"/>
    <property type="evidence" value="ECO:0007669"/>
    <property type="project" value="TreeGrafter"/>
</dbReference>
<dbReference type="Gene3D" id="3.40.50.980">
    <property type="match status" value="4"/>
</dbReference>
<proteinExistence type="predicted"/>
<keyword evidence="3" id="KW-0597">Phosphoprotein</keyword>
<dbReference type="RefSeq" id="WP_067578042.1">
    <property type="nucleotide sequence ID" value="NZ_JABMCZ010000003.1"/>
</dbReference>
<dbReference type="NCBIfam" id="TIGR01733">
    <property type="entry name" value="AA-adenyl-dom"/>
    <property type="match status" value="2"/>
</dbReference>
<dbReference type="Pfam" id="PF00501">
    <property type="entry name" value="AMP-binding"/>
    <property type="match status" value="2"/>
</dbReference>
<dbReference type="SUPFAM" id="SSF47336">
    <property type="entry name" value="ACP-like"/>
    <property type="match status" value="2"/>
</dbReference>